<dbReference type="InterPro" id="IPR020549">
    <property type="entry name" value="YbeY_CS"/>
</dbReference>
<evidence type="ECO:0000256" key="6">
    <source>
        <dbReference type="ARBA" id="ARBA00022759"/>
    </source>
</evidence>
<comment type="similarity">
    <text evidence="1 9">Belongs to the endoribonuclease YbeY family.</text>
</comment>
<name>A0A5R9BEK6_9MICC</name>
<evidence type="ECO:0000256" key="3">
    <source>
        <dbReference type="ARBA" id="ARBA00022552"/>
    </source>
</evidence>
<evidence type="ECO:0000256" key="4">
    <source>
        <dbReference type="ARBA" id="ARBA00022722"/>
    </source>
</evidence>
<dbReference type="RefSeq" id="WP_138252120.1">
    <property type="nucleotide sequence ID" value="NZ_VAVZ01000006.1"/>
</dbReference>
<dbReference type="Gene3D" id="3.40.390.30">
    <property type="entry name" value="Metalloproteases ('zincins'), catalytic domain"/>
    <property type="match status" value="1"/>
</dbReference>
<evidence type="ECO:0000256" key="8">
    <source>
        <dbReference type="ARBA" id="ARBA00022833"/>
    </source>
</evidence>
<accession>A0A5R9BEK6</accession>
<sequence>MTVTVDDASASPLITAEHCADLVDLTAYLFAELYLTAKVELSISLVDEPQMEQLHVEWMGLPGPTDVMSFPMDELTEGSAQEPVASGTLGDVVLCPVVAAAQAHAGGHSLGDELLLLTTHGVLHLLGYDHEDSEDRTVMFGLQAQLLEKYLGRPGPVPTGAEGAQA</sequence>
<keyword evidence="2 9" id="KW-0690">Ribosome biogenesis</keyword>
<dbReference type="Proteomes" id="UP000310458">
    <property type="component" value="Unassembled WGS sequence"/>
</dbReference>
<keyword evidence="9" id="KW-0963">Cytoplasm</keyword>
<evidence type="ECO:0000256" key="9">
    <source>
        <dbReference type="HAMAP-Rule" id="MF_00009"/>
    </source>
</evidence>
<feature type="binding site" evidence="9">
    <location>
        <position position="120"/>
    </location>
    <ligand>
        <name>Zn(2+)</name>
        <dbReference type="ChEBI" id="CHEBI:29105"/>
        <note>catalytic</note>
    </ligand>
</feature>
<comment type="function">
    <text evidence="9">Single strand-specific metallo-endoribonuclease involved in late-stage 70S ribosome quality control and in maturation of the 3' terminus of the 16S rRNA.</text>
</comment>
<keyword evidence="4 9" id="KW-0540">Nuclease</keyword>
<reference evidence="10 11" key="1">
    <citation type="submission" date="2019-05" db="EMBL/GenBank/DDBJ databases">
        <title>Nesterenkonia sp. GY074 isolated from the Southern Atlantic Ocean.</title>
        <authorList>
            <person name="Zhang G."/>
        </authorList>
    </citation>
    <scope>NUCLEOTIDE SEQUENCE [LARGE SCALE GENOMIC DNA]</scope>
    <source>
        <strain evidence="10 11">GY074</strain>
    </source>
</reference>
<protein>
    <recommendedName>
        <fullName evidence="9">Endoribonuclease YbeY</fullName>
        <ecNumber evidence="9">3.1.-.-</ecNumber>
    </recommendedName>
</protein>
<dbReference type="GO" id="GO:0006364">
    <property type="term" value="P:rRNA processing"/>
    <property type="evidence" value="ECO:0007669"/>
    <property type="project" value="UniProtKB-UniRule"/>
</dbReference>
<comment type="subcellular location">
    <subcellularLocation>
        <location evidence="9">Cytoplasm</location>
    </subcellularLocation>
</comment>
<comment type="cofactor">
    <cofactor evidence="9">
        <name>Zn(2+)</name>
        <dbReference type="ChEBI" id="CHEBI:29105"/>
    </cofactor>
    <text evidence="9">Binds 1 zinc ion.</text>
</comment>
<evidence type="ECO:0000256" key="7">
    <source>
        <dbReference type="ARBA" id="ARBA00022801"/>
    </source>
</evidence>
<dbReference type="AlphaFoldDB" id="A0A5R9BEK6"/>
<dbReference type="EC" id="3.1.-.-" evidence="9"/>
<dbReference type="NCBIfam" id="TIGR00043">
    <property type="entry name" value="rRNA maturation RNase YbeY"/>
    <property type="match status" value="1"/>
</dbReference>
<feature type="binding site" evidence="9">
    <location>
        <position position="124"/>
    </location>
    <ligand>
        <name>Zn(2+)</name>
        <dbReference type="ChEBI" id="CHEBI:29105"/>
        <note>catalytic</note>
    </ligand>
</feature>
<dbReference type="HAMAP" id="MF_00009">
    <property type="entry name" value="Endoribonucl_YbeY"/>
    <property type="match status" value="1"/>
</dbReference>
<evidence type="ECO:0000256" key="2">
    <source>
        <dbReference type="ARBA" id="ARBA00022517"/>
    </source>
</evidence>
<organism evidence="10 11">
    <name type="scientific">Nesterenkonia salmonea</name>
    <dbReference type="NCBI Taxonomy" id="1804987"/>
    <lineage>
        <taxon>Bacteria</taxon>
        <taxon>Bacillati</taxon>
        <taxon>Actinomycetota</taxon>
        <taxon>Actinomycetes</taxon>
        <taxon>Micrococcales</taxon>
        <taxon>Micrococcaceae</taxon>
        <taxon>Nesterenkonia</taxon>
    </lineage>
</organism>
<dbReference type="InterPro" id="IPR023091">
    <property type="entry name" value="MetalPrtase_cat_dom_sf_prd"/>
</dbReference>
<keyword evidence="8 9" id="KW-0862">Zinc</keyword>
<dbReference type="InterPro" id="IPR002036">
    <property type="entry name" value="YbeY"/>
</dbReference>
<gene>
    <name evidence="9 10" type="primary">ybeY</name>
    <name evidence="10" type="ORF">FEF26_03300</name>
</gene>
<dbReference type="PANTHER" id="PTHR46986">
    <property type="entry name" value="ENDORIBONUCLEASE YBEY, CHLOROPLASTIC"/>
    <property type="match status" value="1"/>
</dbReference>
<keyword evidence="6 9" id="KW-0255">Endonuclease</keyword>
<proteinExistence type="inferred from homology"/>
<dbReference type="GO" id="GO:0008270">
    <property type="term" value="F:zinc ion binding"/>
    <property type="evidence" value="ECO:0007669"/>
    <property type="project" value="UniProtKB-UniRule"/>
</dbReference>
<feature type="binding site" evidence="9">
    <location>
        <position position="130"/>
    </location>
    <ligand>
        <name>Zn(2+)</name>
        <dbReference type="ChEBI" id="CHEBI:29105"/>
        <note>catalytic</note>
    </ligand>
</feature>
<evidence type="ECO:0000313" key="11">
    <source>
        <dbReference type="Proteomes" id="UP000310458"/>
    </source>
</evidence>
<evidence type="ECO:0000313" key="10">
    <source>
        <dbReference type="EMBL" id="TLP99087.1"/>
    </source>
</evidence>
<dbReference type="Pfam" id="PF02130">
    <property type="entry name" value="YbeY"/>
    <property type="match status" value="1"/>
</dbReference>
<dbReference type="GO" id="GO:0005737">
    <property type="term" value="C:cytoplasm"/>
    <property type="evidence" value="ECO:0007669"/>
    <property type="project" value="UniProtKB-SubCell"/>
</dbReference>
<keyword evidence="7 9" id="KW-0378">Hydrolase</keyword>
<keyword evidence="11" id="KW-1185">Reference proteome</keyword>
<dbReference type="PANTHER" id="PTHR46986:SF1">
    <property type="entry name" value="ENDORIBONUCLEASE YBEY, CHLOROPLASTIC"/>
    <property type="match status" value="1"/>
</dbReference>
<evidence type="ECO:0000256" key="1">
    <source>
        <dbReference type="ARBA" id="ARBA00010875"/>
    </source>
</evidence>
<dbReference type="EMBL" id="VAVZ01000006">
    <property type="protein sequence ID" value="TLP99087.1"/>
    <property type="molecule type" value="Genomic_DNA"/>
</dbReference>
<dbReference type="GO" id="GO:0004222">
    <property type="term" value="F:metalloendopeptidase activity"/>
    <property type="evidence" value="ECO:0007669"/>
    <property type="project" value="InterPro"/>
</dbReference>
<keyword evidence="5 9" id="KW-0479">Metal-binding</keyword>
<dbReference type="PROSITE" id="PS01306">
    <property type="entry name" value="UPF0054"/>
    <property type="match status" value="1"/>
</dbReference>
<keyword evidence="3 9" id="KW-0698">rRNA processing</keyword>
<dbReference type="GO" id="GO:0004521">
    <property type="term" value="F:RNA endonuclease activity"/>
    <property type="evidence" value="ECO:0007669"/>
    <property type="project" value="UniProtKB-UniRule"/>
</dbReference>
<dbReference type="SUPFAM" id="SSF55486">
    <property type="entry name" value="Metalloproteases ('zincins'), catalytic domain"/>
    <property type="match status" value="1"/>
</dbReference>
<evidence type="ECO:0000256" key="5">
    <source>
        <dbReference type="ARBA" id="ARBA00022723"/>
    </source>
</evidence>
<dbReference type="OrthoDB" id="9807740at2"/>
<comment type="caution">
    <text evidence="10">The sequence shown here is derived from an EMBL/GenBank/DDBJ whole genome shotgun (WGS) entry which is preliminary data.</text>
</comment>